<dbReference type="RefSeq" id="WP_349240931.1">
    <property type="nucleotide sequence ID" value="NZ_JAVTTO010000002.1"/>
</dbReference>
<feature type="transmembrane region" description="Helical" evidence="1">
    <location>
        <begin position="7"/>
        <end position="26"/>
    </location>
</feature>
<keyword evidence="1" id="KW-0812">Transmembrane</keyword>
<protein>
    <submittedName>
        <fullName evidence="2">Uncharacterized protein</fullName>
    </submittedName>
</protein>
<evidence type="ECO:0000313" key="3">
    <source>
        <dbReference type="Proteomes" id="UP001257277"/>
    </source>
</evidence>
<name>A0ABU3LF17_9FLAO</name>
<evidence type="ECO:0000313" key="2">
    <source>
        <dbReference type="EMBL" id="MDT7831672.1"/>
    </source>
</evidence>
<proteinExistence type="predicted"/>
<keyword evidence="1" id="KW-0472">Membrane</keyword>
<dbReference type="EMBL" id="JAVTTO010000002">
    <property type="protein sequence ID" value="MDT7831672.1"/>
    <property type="molecule type" value="Genomic_DNA"/>
</dbReference>
<comment type="caution">
    <text evidence="2">The sequence shown here is derived from an EMBL/GenBank/DDBJ whole genome shotgun (WGS) entry which is preliminary data.</text>
</comment>
<dbReference type="Proteomes" id="UP001257277">
    <property type="component" value="Unassembled WGS sequence"/>
</dbReference>
<gene>
    <name evidence="2" type="ORF">RQM59_04730</name>
</gene>
<accession>A0ABU3LF17</accession>
<sequence length="117" mass="13655">MTRAKKKILLITAVFIVITLFYNSFFPKFLIVGTYKSSIKDPFATNGIEHGQTLILKEDNTFISETWGQGTYTLHGSRIDFSFDNEGFGTRFYRPYFYGKPRIVIFRDLNSEYIKIK</sequence>
<keyword evidence="1" id="KW-1133">Transmembrane helix</keyword>
<reference evidence="2 3" key="1">
    <citation type="submission" date="2023-09" db="EMBL/GenBank/DDBJ databases">
        <title>Novel taxa isolated from Blanes Bay.</title>
        <authorList>
            <person name="Rey-Velasco X."/>
            <person name="Lucena T."/>
        </authorList>
    </citation>
    <scope>NUCLEOTIDE SEQUENCE [LARGE SCALE GENOMIC DNA]</scope>
    <source>
        <strain evidence="2 3">S356</strain>
    </source>
</reference>
<evidence type="ECO:0000256" key="1">
    <source>
        <dbReference type="SAM" id="Phobius"/>
    </source>
</evidence>
<keyword evidence="3" id="KW-1185">Reference proteome</keyword>
<organism evidence="2 3">
    <name type="scientific">Asprobacillus argus</name>
    <dbReference type="NCBI Taxonomy" id="3076534"/>
    <lineage>
        <taxon>Bacteria</taxon>
        <taxon>Pseudomonadati</taxon>
        <taxon>Bacteroidota</taxon>
        <taxon>Flavobacteriia</taxon>
        <taxon>Flavobacteriales</taxon>
        <taxon>Flavobacteriaceae</taxon>
        <taxon>Asprobacillus</taxon>
    </lineage>
</organism>